<feature type="domain" description="AB hydrolase-1" evidence="4">
    <location>
        <begin position="115"/>
        <end position="295"/>
    </location>
</feature>
<name>A0ABR3IXF9_9AGAR</name>
<dbReference type="Pfam" id="PF00561">
    <property type="entry name" value="Abhydrolase_1"/>
    <property type="match status" value="1"/>
</dbReference>
<evidence type="ECO:0000256" key="1">
    <source>
        <dbReference type="ARBA" id="ARBA00010088"/>
    </source>
</evidence>
<organism evidence="6 7">
    <name type="scientific">Hohenbuehelia grisea</name>
    <dbReference type="NCBI Taxonomy" id="104357"/>
    <lineage>
        <taxon>Eukaryota</taxon>
        <taxon>Fungi</taxon>
        <taxon>Dikarya</taxon>
        <taxon>Basidiomycota</taxon>
        <taxon>Agaricomycotina</taxon>
        <taxon>Agaricomycetes</taxon>
        <taxon>Agaricomycetidae</taxon>
        <taxon>Agaricales</taxon>
        <taxon>Pleurotineae</taxon>
        <taxon>Pleurotaceae</taxon>
        <taxon>Hohenbuehelia</taxon>
    </lineage>
</organism>
<keyword evidence="3" id="KW-0472">Membrane</keyword>
<dbReference type="InterPro" id="IPR000073">
    <property type="entry name" value="AB_hydrolase_1"/>
</dbReference>
<accession>A0ABR3IXF9</accession>
<evidence type="ECO:0000259" key="5">
    <source>
        <dbReference type="Pfam" id="PF08386"/>
    </source>
</evidence>
<reference evidence="7" key="1">
    <citation type="submission" date="2024-06" db="EMBL/GenBank/DDBJ databases">
        <title>Multi-omics analyses provide insights into the biosynthesis of the anticancer antibiotic pleurotin in Hohenbuehelia grisea.</title>
        <authorList>
            <person name="Weaver J.A."/>
            <person name="Alberti F."/>
        </authorList>
    </citation>
    <scope>NUCLEOTIDE SEQUENCE [LARGE SCALE GENOMIC DNA]</scope>
    <source>
        <strain evidence="7">T-177</strain>
    </source>
</reference>
<dbReference type="EMBL" id="JASNQZ010000014">
    <property type="protein sequence ID" value="KAL0947938.1"/>
    <property type="molecule type" value="Genomic_DNA"/>
</dbReference>
<dbReference type="Gene3D" id="3.40.50.1820">
    <property type="entry name" value="alpha/beta hydrolase"/>
    <property type="match status" value="1"/>
</dbReference>
<evidence type="ECO:0000259" key="4">
    <source>
        <dbReference type="Pfam" id="PF00561"/>
    </source>
</evidence>
<keyword evidence="3" id="KW-0812">Transmembrane</keyword>
<gene>
    <name evidence="6" type="ORF">HGRIS_010569</name>
</gene>
<keyword evidence="3" id="KW-1133">Transmembrane helix</keyword>
<sequence length="562" mass="62007">MGFVTSDLQETQPKRLLKFFWLVLALLVLGFVHVHQGSKWYVFTTGWPDSTLGRGYSAGDVVFTSCAALTDKPVPRDVDCGVIFVPKNYFDKHAGLSGIAFARRKSENKIQKKGTVFLNPGGPGGSGVLEVLAPEKMWGQHRIPTMIGPNYDVIGFDIRGVAFTRPKTECLNEDEKALFHANTVLEQGFTVSNPLNASKDALKAELVPQYRQFLALKQVQSQICAERMGDELNHFFGASYGTILGSYLVNMFPERIGRVVIDGVATPDLWSTTLNHKWPHKWLVDAEATFERFLRDCAAAGPSRCALAQFPNQPWDHIRDRIDAYFDDLALHPLPLPSGSRPGYLTSGLARSTLYIGIEIPKLWPKWASLFGGALSGDARPLYDFAIRQAIGGYDYARTAVSCADAPESNDVDFPTPEDLAEEAVRTISEVSPRFGVSIEFSEPDGGCQFWPYRSPGRFSGPWNATLATPMLIVSNTLDPITPKANGLWVHEQMPNSSLMLIQDGPGHTAMSMDSACTFEAIHNYFAGILPRNGTVCLVDEPDTFSEEGLSDGYALDRLIKR</sequence>
<dbReference type="SUPFAM" id="SSF53474">
    <property type="entry name" value="alpha/beta-Hydrolases"/>
    <property type="match status" value="1"/>
</dbReference>
<dbReference type="Proteomes" id="UP001556367">
    <property type="component" value="Unassembled WGS sequence"/>
</dbReference>
<feature type="transmembrane region" description="Helical" evidence="3">
    <location>
        <begin position="16"/>
        <end position="34"/>
    </location>
</feature>
<dbReference type="InterPro" id="IPR029058">
    <property type="entry name" value="AB_hydrolase_fold"/>
</dbReference>
<comment type="caution">
    <text evidence="6">The sequence shown here is derived from an EMBL/GenBank/DDBJ whole genome shotgun (WGS) entry which is preliminary data.</text>
</comment>
<dbReference type="PANTHER" id="PTHR43248">
    <property type="entry name" value="2-SUCCINYL-6-HYDROXY-2,4-CYCLOHEXADIENE-1-CARBOXYLATE SYNTHASE"/>
    <property type="match status" value="1"/>
</dbReference>
<dbReference type="InterPro" id="IPR013595">
    <property type="entry name" value="Pept_S33_TAP-like_C"/>
</dbReference>
<protein>
    <submittedName>
        <fullName evidence="6">Uncharacterized protein</fullName>
    </submittedName>
</protein>
<proteinExistence type="inferred from homology"/>
<evidence type="ECO:0000313" key="6">
    <source>
        <dbReference type="EMBL" id="KAL0947938.1"/>
    </source>
</evidence>
<dbReference type="InterPro" id="IPR051601">
    <property type="entry name" value="Serine_prot/Carboxylest_S33"/>
</dbReference>
<keyword evidence="2" id="KW-0378">Hydrolase</keyword>
<evidence type="ECO:0000313" key="7">
    <source>
        <dbReference type="Proteomes" id="UP001556367"/>
    </source>
</evidence>
<comment type="similarity">
    <text evidence="1">Belongs to the peptidase S33 family.</text>
</comment>
<dbReference type="PANTHER" id="PTHR43248:SF25">
    <property type="entry name" value="AB HYDROLASE-1 DOMAIN-CONTAINING PROTEIN-RELATED"/>
    <property type="match status" value="1"/>
</dbReference>
<keyword evidence="7" id="KW-1185">Reference proteome</keyword>
<evidence type="ECO:0000256" key="2">
    <source>
        <dbReference type="ARBA" id="ARBA00022801"/>
    </source>
</evidence>
<dbReference type="Pfam" id="PF08386">
    <property type="entry name" value="Abhydrolase_4"/>
    <property type="match status" value="1"/>
</dbReference>
<feature type="domain" description="Peptidase S33 tripeptidyl aminopeptidase-like C-terminal" evidence="5">
    <location>
        <begin position="447"/>
        <end position="537"/>
    </location>
</feature>
<evidence type="ECO:0000256" key="3">
    <source>
        <dbReference type="SAM" id="Phobius"/>
    </source>
</evidence>